<dbReference type="GO" id="GO:0005739">
    <property type="term" value="C:mitochondrion"/>
    <property type="evidence" value="ECO:0007669"/>
    <property type="project" value="TreeGrafter"/>
</dbReference>
<reference evidence="10 11" key="1">
    <citation type="journal article" date="2019" name="Genome Biol. Evol.">
        <title>Genomic Plasticity Mediated by Transposable Elements in the Plant Pathogenic Fungus Colletotrichum higginsianum.</title>
        <authorList>
            <person name="Tsushima A."/>
            <person name="Gan P."/>
            <person name="Kumakura N."/>
            <person name="Narusaka M."/>
            <person name="Takano Y."/>
            <person name="Narusaka Y."/>
            <person name="Shirasu K."/>
        </authorList>
    </citation>
    <scope>NUCLEOTIDE SEQUENCE [LARGE SCALE GENOMIC DNA]</scope>
    <source>
        <strain evidence="10 11">MAFF305635-RFP</strain>
    </source>
</reference>
<keyword evidence="4 10" id="KW-0223">Dioxygenase</keyword>
<keyword evidence="6" id="KW-0408">Iron</keyword>
<comment type="caution">
    <text evidence="10">The sequence shown here is derived from an EMBL/GenBank/DDBJ whole genome shotgun (WGS) entry which is preliminary data.</text>
</comment>
<dbReference type="Pfam" id="PF06155">
    <property type="entry name" value="GBBH-like_N"/>
    <property type="match status" value="1"/>
</dbReference>
<dbReference type="InterPro" id="IPR010376">
    <property type="entry name" value="GBBH-like_N"/>
</dbReference>
<evidence type="ECO:0000256" key="5">
    <source>
        <dbReference type="ARBA" id="ARBA00023002"/>
    </source>
</evidence>
<evidence type="ECO:0000259" key="9">
    <source>
        <dbReference type="Pfam" id="PF06155"/>
    </source>
</evidence>
<accession>A0A4T0W1F1</accession>
<evidence type="ECO:0000256" key="4">
    <source>
        <dbReference type="ARBA" id="ARBA00022964"/>
    </source>
</evidence>
<dbReference type="Gene3D" id="3.30.2020.30">
    <property type="match status" value="1"/>
</dbReference>
<proteinExistence type="inferred from homology"/>
<dbReference type="PANTHER" id="PTHR10696">
    <property type="entry name" value="GAMMA-BUTYROBETAINE HYDROXYLASE-RELATED"/>
    <property type="match status" value="1"/>
</dbReference>
<protein>
    <submittedName>
        <fullName evidence="10">Gamma-butyrobetaine dioxygenase</fullName>
    </submittedName>
</protein>
<dbReference type="PANTHER" id="PTHR10696:SF25">
    <property type="entry name" value="OXIDOREDUCTASE AIM17-RELATED"/>
    <property type="match status" value="1"/>
</dbReference>
<dbReference type="SUPFAM" id="SSF51197">
    <property type="entry name" value="Clavaminate synthase-like"/>
    <property type="match status" value="1"/>
</dbReference>
<comment type="similarity">
    <text evidence="2">Belongs to the gamma-BBH/TMLD family.</text>
</comment>
<dbReference type="AlphaFoldDB" id="A0A4T0W1F1"/>
<evidence type="ECO:0000256" key="3">
    <source>
        <dbReference type="ARBA" id="ARBA00022723"/>
    </source>
</evidence>
<dbReference type="GO" id="GO:0046872">
    <property type="term" value="F:metal ion binding"/>
    <property type="evidence" value="ECO:0007669"/>
    <property type="project" value="UniProtKB-KW"/>
</dbReference>
<dbReference type="Proteomes" id="UP000305883">
    <property type="component" value="Unassembled WGS sequence"/>
</dbReference>
<feature type="domain" description="Gamma-butyrobetaine hydroxylase-like N-terminal" evidence="9">
    <location>
        <begin position="128"/>
        <end position="186"/>
    </location>
</feature>
<organism evidence="10 11">
    <name type="scientific">Colletotrichum higginsianum</name>
    <dbReference type="NCBI Taxonomy" id="80884"/>
    <lineage>
        <taxon>Eukaryota</taxon>
        <taxon>Fungi</taxon>
        <taxon>Dikarya</taxon>
        <taxon>Ascomycota</taxon>
        <taxon>Pezizomycotina</taxon>
        <taxon>Sordariomycetes</taxon>
        <taxon>Hypocreomycetidae</taxon>
        <taxon>Glomerellales</taxon>
        <taxon>Glomerellaceae</taxon>
        <taxon>Colletotrichum</taxon>
        <taxon>Colletotrichum destructivum species complex</taxon>
    </lineage>
</organism>
<dbReference type="Pfam" id="PF02668">
    <property type="entry name" value="TauD"/>
    <property type="match status" value="1"/>
</dbReference>
<dbReference type="InterPro" id="IPR050411">
    <property type="entry name" value="AlphaKG_dependent_hydroxylases"/>
</dbReference>
<dbReference type="InterPro" id="IPR038492">
    <property type="entry name" value="GBBH-like_N_sf"/>
</dbReference>
<evidence type="ECO:0000256" key="7">
    <source>
        <dbReference type="SAM" id="MobiDB-lite"/>
    </source>
</evidence>
<evidence type="ECO:0000256" key="2">
    <source>
        <dbReference type="ARBA" id="ARBA00008654"/>
    </source>
</evidence>
<name>A0A4T0W1F1_9PEZI</name>
<evidence type="ECO:0000256" key="6">
    <source>
        <dbReference type="ARBA" id="ARBA00023004"/>
    </source>
</evidence>
<dbReference type="Gene3D" id="3.60.130.10">
    <property type="entry name" value="Clavaminate synthase-like"/>
    <property type="match status" value="1"/>
</dbReference>
<keyword evidence="3" id="KW-0479">Metal-binding</keyword>
<dbReference type="CDD" id="cd00250">
    <property type="entry name" value="CAS_like"/>
    <property type="match status" value="1"/>
</dbReference>
<dbReference type="InterPro" id="IPR042098">
    <property type="entry name" value="TauD-like_sf"/>
</dbReference>
<evidence type="ECO:0000259" key="8">
    <source>
        <dbReference type="Pfam" id="PF02668"/>
    </source>
</evidence>
<dbReference type="EMBL" id="MWPZ01000004">
    <property type="protein sequence ID" value="TIC98989.1"/>
    <property type="molecule type" value="Genomic_DNA"/>
</dbReference>
<feature type="domain" description="TauD/TfdA-like" evidence="8">
    <location>
        <begin position="242"/>
        <end position="487"/>
    </location>
</feature>
<evidence type="ECO:0000313" key="10">
    <source>
        <dbReference type="EMBL" id="TIC98989.1"/>
    </source>
</evidence>
<dbReference type="OrthoDB" id="406634at2759"/>
<evidence type="ECO:0000256" key="1">
    <source>
        <dbReference type="ARBA" id="ARBA00001954"/>
    </source>
</evidence>
<comment type="cofactor">
    <cofactor evidence="1">
        <name>Fe(2+)</name>
        <dbReference type="ChEBI" id="CHEBI:29033"/>
    </cofactor>
</comment>
<evidence type="ECO:0000313" key="11">
    <source>
        <dbReference type="Proteomes" id="UP000305883"/>
    </source>
</evidence>
<dbReference type="InterPro" id="IPR003819">
    <property type="entry name" value="TauD/TfdA-like"/>
</dbReference>
<feature type="region of interest" description="Disordered" evidence="7">
    <location>
        <begin position="38"/>
        <end position="57"/>
    </location>
</feature>
<sequence length="504" mass="55955">MALATVFRPALRSTGMLKSAARPSLSSRLPGRRPLIAPFAPVHTTSPKPQEAAALREDRDVVVRQAAVPRSTAPSVDDLNRSLDLLSSSSNDLTRRVEESLDALRHPLRYESPKDTPHLLHVTDATTNRPRAVLDAAWLRDRCPCPLCVSPSSGNKAFATTEIPSDVAFAHVQQSADGALQVRWANDIPRAAAAEHVSVFPAAGADSIRAMTLEKPVLFARHTWAADHTPKLAWTSANLAPELLRVDYADFLAGGPSFRDAALSLSRIGLLFLTNVPKSETAVADIALRFGAVKETFYGRTWDVISKPDAENVAYTSAYLGLHSDMLYLESPPRIQLLHCLENSCSGGESIFSDAFHASSYLLRHAPDHYRQLCDTKVPYHYNRNGFFYRQARPVISHSEHHHLREVWWSPPFQAPFPLNDTPEQAAAWSGWLAAARAFQDVLEAPDNVFQYKLRPGECVLFDNRRVLHGRRAFDTGSGRRWLKGTYVADEDFKSILRGISRVE</sequence>
<gene>
    <name evidence="10" type="ORF">CH35J_006226</name>
</gene>
<dbReference type="GO" id="GO:0045329">
    <property type="term" value="P:carnitine biosynthetic process"/>
    <property type="evidence" value="ECO:0007669"/>
    <property type="project" value="TreeGrafter"/>
</dbReference>
<keyword evidence="5" id="KW-0560">Oxidoreductase</keyword>
<dbReference type="GO" id="GO:0016706">
    <property type="term" value="F:2-oxoglutarate-dependent dioxygenase activity"/>
    <property type="evidence" value="ECO:0007669"/>
    <property type="project" value="UniProtKB-ARBA"/>
</dbReference>